<evidence type="ECO:0000313" key="2">
    <source>
        <dbReference type="EMBL" id="OXY92854.1"/>
    </source>
</evidence>
<dbReference type="InterPro" id="IPR006311">
    <property type="entry name" value="TAT_signal"/>
</dbReference>
<keyword evidence="3" id="KW-1185">Reference proteome</keyword>
<keyword evidence="1" id="KW-0732">Signal</keyword>
<dbReference type="EMBL" id="MCGQ01000022">
    <property type="protein sequence ID" value="OXY92854.1"/>
    <property type="molecule type" value="Genomic_DNA"/>
</dbReference>
<name>A0A233SB48_STRDA</name>
<evidence type="ECO:0000313" key="3">
    <source>
        <dbReference type="Proteomes" id="UP000215483"/>
    </source>
</evidence>
<feature type="signal peptide" evidence="1">
    <location>
        <begin position="1"/>
        <end position="31"/>
    </location>
</feature>
<protein>
    <submittedName>
        <fullName evidence="2">Tat pathway signal protein</fullName>
    </submittedName>
</protein>
<feature type="chain" id="PRO_5011969022" evidence="1">
    <location>
        <begin position="32"/>
        <end position="958"/>
    </location>
</feature>
<dbReference type="RefSeq" id="WP_094219108.1">
    <property type="nucleotide sequence ID" value="NZ_MCGQ01000022.1"/>
</dbReference>
<sequence>MSEPVQRRSLLKLAASTAATGWLWQTGVAQAAETEAAPTEAAEACPGPLDTLVLGDTTSETAHTLTATRSDTVTGGLGQPARVLNPAETKGFWGGRLAATLACRPQGATYVTIKLWGSEKGEDLGRLQLFAEGKQVGHFHLGAVDPLDIAGADPRTPDRFYFHTLPLPPELTAGKHAVDLEIRAMGQVAGYALTAADYFKDMTGPSRTVYRLYTHDQPYFDPDPDDITGTLPAPAKRPSPGIEVVQKINARVLAQAAAEASRTVPQLDLWYLEFLARAYRMPATGAYRDSAVPGQIASSLDGIYWQHLSDANVVINSSQQWMGLGRAGLVMLALAGELEPLLDEFVIGSPGVIANAGFEHGTDTPQSWTAPGWGRTADASWSRDTTVARHGGASLKVQATQSNGFITVYSTPKTKIGKGRYTYGAWVRTDGVTGAGAHIDPLFFDADGKLIGGDHRQYATTGTHDWEYVSLDLDTPDGATRTELHLRLSGPGTAWFDDVTLVAPAGSADAPVVRRDAWAKMLLDSREYWRQNVPQYTNQAIICALGLYLADRGLSWLGAETAWGETRARGYLRQSVGLAPWLGPEDKDGNPTKPLGGAYYQVSRKGISKELGYAGNYGELQDWLALVHDAVIGIDGVQDTELHDHLVKMVKARAVFHYPALDSDGYTAMRYEAVVGWRDGGYPGKVAYDEGNKWDGHPLRLATLLKDPDLTSYARQSVADNQVFQVLQEAYDLGASARTNLQLLSIADDYAYVTGSTGGGAPLPMTPGQPDFVFSDEENGLVAVKHGDEILYASLYWRARWGVNWLARVHLITAEGIERSATVWQDVRYVPDGRSFTEPDWINWEFTTPDLPVPAGGYNPPGDVPHQAFAGQALPLAAAPADAPRTAPGQESPFAGRASFYRCAYGPYLIAMNTAADRTYTFSTKGFGAARNLLTGAKVTGNATLSVRPGSTVVLRKR</sequence>
<organism evidence="2 3">
    <name type="scientific">Streptomyces diastatochromogenes</name>
    <dbReference type="NCBI Taxonomy" id="42236"/>
    <lineage>
        <taxon>Bacteria</taxon>
        <taxon>Bacillati</taxon>
        <taxon>Actinomycetota</taxon>
        <taxon>Actinomycetes</taxon>
        <taxon>Kitasatosporales</taxon>
        <taxon>Streptomycetaceae</taxon>
        <taxon>Streptomyces</taxon>
    </lineage>
</organism>
<accession>A0A233SB48</accession>
<evidence type="ECO:0000256" key="1">
    <source>
        <dbReference type="SAM" id="SignalP"/>
    </source>
</evidence>
<dbReference type="OrthoDB" id="273342at2"/>
<comment type="caution">
    <text evidence="2">The sequence shown here is derived from an EMBL/GenBank/DDBJ whole genome shotgun (WGS) entry which is preliminary data.</text>
</comment>
<dbReference type="PROSITE" id="PS51318">
    <property type="entry name" value="TAT"/>
    <property type="match status" value="1"/>
</dbReference>
<dbReference type="AlphaFoldDB" id="A0A233SB48"/>
<proteinExistence type="predicted"/>
<dbReference type="Gene3D" id="2.60.120.260">
    <property type="entry name" value="Galactose-binding domain-like"/>
    <property type="match status" value="1"/>
</dbReference>
<reference evidence="2 3" key="1">
    <citation type="submission" date="2016-07" db="EMBL/GenBank/DDBJ databases">
        <title>Draft genome of Streptomyces diastatochromogenes.</title>
        <authorList>
            <person name="Podduturi R."/>
            <person name="Lukassen M.B."/>
            <person name="Clausen N."/>
            <person name="Nielsen J.L."/>
            <person name="Jorgensen N.O."/>
        </authorList>
    </citation>
    <scope>NUCLEOTIDE SEQUENCE [LARGE SCALE GENOMIC DNA]</scope>
    <source>
        <strain evidence="2 3">DSM 40608</strain>
    </source>
</reference>
<dbReference type="Proteomes" id="UP000215483">
    <property type="component" value="Unassembled WGS sequence"/>
</dbReference>
<gene>
    <name evidence="2" type="ORF">BEK98_25630</name>
</gene>